<sequence length="198" mass="21395">MQSIFQTGGLNTEIIGPVDPNDPSKGVEVRLYPTLLTTTSVTVYADLTGPLAGIIDLGGVTFVETPTGKQVIRMRYQDQDNDGIRERFIRGVIKPNGSDAPIFEAKVDLYLDAPDLEPTGGLSHNVHSTPVTLDLRGRVKFLTDGRTLIEQRNQNTPAVSVSVGGGAVTFDLLLPVEQTLLQFLSNPIKDLIAPPEES</sequence>
<dbReference type="Proteomes" id="UP000218332">
    <property type="component" value="Unassembled WGS sequence"/>
</dbReference>
<evidence type="ECO:0000313" key="2">
    <source>
        <dbReference type="Proteomes" id="UP000218332"/>
    </source>
</evidence>
<evidence type="ECO:0000313" key="1">
    <source>
        <dbReference type="EMBL" id="PAV25298.1"/>
    </source>
</evidence>
<dbReference type="AlphaFoldDB" id="A0A2A2I1J9"/>
<gene>
    <name evidence="1" type="ORF">CF392_11735</name>
</gene>
<reference evidence="1 2" key="1">
    <citation type="submission" date="2017-07" db="EMBL/GenBank/DDBJ databases">
        <title>Tamlnaduibacter salinus (Mi-7) genome sequencing.</title>
        <authorList>
            <person name="Verma A."/>
            <person name="Krishnamurthi S."/>
        </authorList>
    </citation>
    <scope>NUCLEOTIDE SEQUENCE [LARGE SCALE GENOMIC DNA]</scope>
    <source>
        <strain evidence="1 2">Mi-7</strain>
    </source>
</reference>
<organism evidence="1 2">
    <name type="scientific">Tamilnaduibacter salinus</name>
    <dbReference type="NCBI Taxonomy" id="1484056"/>
    <lineage>
        <taxon>Bacteria</taxon>
        <taxon>Pseudomonadati</taxon>
        <taxon>Pseudomonadota</taxon>
        <taxon>Gammaproteobacteria</taxon>
        <taxon>Pseudomonadales</taxon>
        <taxon>Marinobacteraceae</taxon>
        <taxon>Tamilnaduibacter</taxon>
    </lineage>
</organism>
<dbReference type="EMBL" id="NMPM01000068">
    <property type="protein sequence ID" value="PAV25298.1"/>
    <property type="molecule type" value="Genomic_DNA"/>
</dbReference>
<name>A0A2A2I1J9_9GAMM</name>
<accession>A0A2A2I1J9</accession>
<keyword evidence="2" id="KW-1185">Reference proteome</keyword>
<proteinExistence type="predicted"/>
<protein>
    <submittedName>
        <fullName evidence="1">Uncharacterized protein</fullName>
    </submittedName>
</protein>
<comment type="caution">
    <text evidence="1">The sequence shown here is derived from an EMBL/GenBank/DDBJ whole genome shotgun (WGS) entry which is preliminary data.</text>
</comment>